<dbReference type="EMBL" id="CP041238">
    <property type="protein sequence ID" value="QLL62825.1"/>
    <property type="molecule type" value="Genomic_DNA"/>
</dbReference>
<reference evidence="1 2" key="1">
    <citation type="submission" date="2019-06" db="EMBL/GenBank/DDBJ databases">
        <title>Complete genome sequence of Ensifer mexicanus ITTG R7 isolated from nodules of Acacia angustissima (Mill.) Kuntze.</title>
        <authorList>
            <person name="Rincon-Rosales R."/>
            <person name="Rogel M.A."/>
            <person name="Guerrero G."/>
            <person name="Rincon-Molina C.I."/>
            <person name="Lopez-Lopez A."/>
            <person name="Martinez-Romero E."/>
        </authorList>
    </citation>
    <scope>NUCLEOTIDE SEQUENCE [LARGE SCALE GENOMIC DNA]</scope>
    <source>
        <strain evidence="1 2">ITTG R7</strain>
    </source>
</reference>
<dbReference type="RefSeq" id="WP_180938715.1">
    <property type="nucleotide sequence ID" value="NZ_CP041238.1"/>
</dbReference>
<accession>A0A859QIQ7</accession>
<name>A0A859QIQ7_9HYPH</name>
<organism evidence="1 2">
    <name type="scientific">Sinorhizobium mexicanum</name>
    <dbReference type="NCBI Taxonomy" id="375549"/>
    <lineage>
        <taxon>Bacteria</taxon>
        <taxon>Pseudomonadati</taxon>
        <taxon>Pseudomonadota</taxon>
        <taxon>Alphaproteobacteria</taxon>
        <taxon>Hyphomicrobiales</taxon>
        <taxon>Rhizobiaceae</taxon>
        <taxon>Sinorhizobium/Ensifer group</taxon>
        <taxon>Sinorhizobium</taxon>
    </lineage>
</organism>
<dbReference type="Proteomes" id="UP000510721">
    <property type="component" value="Chromosome"/>
</dbReference>
<protein>
    <submittedName>
        <fullName evidence="1">Uncharacterized protein</fullName>
    </submittedName>
</protein>
<gene>
    <name evidence="1" type="ORF">FKV68_15935</name>
</gene>
<dbReference type="AlphaFoldDB" id="A0A859QIQ7"/>
<sequence>MGTLGAALSALLAVDVAAATSRYRRNVILWATIATLLGTAYVFALAAVTLFLAARYSPVAAVSAMAVVLFVTALILIAVMVGLRARDRRLAEERRRLAAMQTNLALVAAAGILRRQPLLAVATAVAVGALLGLGKGRHRDEKR</sequence>
<keyword evidence="2" id="KW-1185">Reference proteome</keyword>
<dbReference type="KEGG" id="emx:FKV68_15935"/>
<evidence type="ECO:0000313" key="2">
    <source>
        <dbReference type="Proteomes" id="UP000510721"/>
    </source>
</evidence>
<proteinExistence type="predicted"/>
<evidence type="ECO:0000313" key="1">
    <source>
        <dbReference type="EMBL" id="QLL62825.1"/>
    </source>
</evidence>